<dbReference type="PANTHER" id="PTHR19241">
    <property type="entry name" value="ATP-BINDING CASSETTE TRANSPORTER"/>
    <property type="match status" value="1"/>
</dbReference>
<keyword evidence="5 11" id="KW-0812">Transmembrane</keyword>
<gene>
    <name evidence="14" type="ORF">AAWM_02883</name>
</gene>
<evidence type="ECO:0000256" key="8">
    <source>
        <dbReference type="ARBA" id="ARBA00022989"/>
    </source>
</evidence>
<feature type="transmembrane region" description="Helical" evidence="11">
    <location>
        <begin position="699"/>
        <end position="720"/>
    </location>
</feature>
<feature type="transmembrane region" description="Helical" evidence="11">
    <location>
        <begin position="1363"/>
        <end position="1381"/>
    </location>
</feature>
<dbReference type="InterPro" id="IPR003593">
    <property type="entry name" value="AAA+_ATPase"/>
</dbReference>
<feature type="transmembrane region" description="Helical" evidence="11">
    <location>
        <begin position="1401"/>
        <end position="1434"/>
    </location>
</feature>
<dbReference type="InterPro" id="IPR043926">
    <property type="entry name" value="ABCG_dom"/>
</dbReference>
<keyword evidence="6" id="KW-0547">Nucleotide-binding</keyword>
<evidence type="ECO:0000313" key="14">
    <source>
        <dbReference type="EMBL" id="GCB19998.1"/>
    </source>
</evidence>
<comment type="caution">
    <text evidence="14">The sequence shown here is derived from an EMBL/GenBank/DDBJ whole genome shotgun (WGS) entry which is preliminary data.</text>
</comment>
<feature type="transmembrane region" description="Helical" evidence="11">
    <location>
        <begin position="911"/>
        <end position="932"/>
    </location>
</feature>
<evidence type="ECO:0000256" key="1">
    <source>
        <dbReference type="ARBA" id="ARBA00004651"/>
    </source>
</evidence>
<comment type="similarity">
    <text evidence="2">Belongs to the ABC transporter superfamily. ABCG family. PDR (TC 3.A.1.205) subfamily.</text>
</comment>
<evidence type="ECO:0000313" key="15">
    <source>
        <dbReference type="Proteomes" id="UP000286921"/>
    </source>
</evidence>
<sequence length="1629" mass="179634">MICNTLLVVALSLGLVQASPIAKRDAATVLSDLETIGNDVTTLKTDVTNWTGDLLAALGILSDYNTVKSALDTAITDTEAASAFTDTESSSITTEVTSLATIIIATLDELISKESTAASAGVTSTLLSSLETLKTDTDELGADLEAKATTTDAATIASTLSSIDAAFSSAIAAYDFSLVGTITSISMVTGPPVEGAGNEEKEHYDSTTTLSEHQQEELRTIASRQSAVSTTAGKHSEQGFGSHIDPTSPHFELSQWMRYQVQQFEEDSSARKTGVVFKDVTVQGRGAEIQIQHTVLSSVYAPILGGAFRRGSNKAKTILHDVHGHIEQGEMLLVLGRPGAGCSTMLKTISADTNGLDLSSNSAISYNGIPQPLMQKNYKGELLYNQEVEKHFPHLTVGETLNFAAAARTPRLLPNGMSRQEYIKHMRDVVMAVFGLSHTVNTKVGSDFVRGVSGGERKRVSIAEMALAGSPLCCWDNATRGLDSASSLDFVKALRTSSRIFGTTHVSTLYQPSQAVYHCFDKVMVLYQGHEIFFGPTTEAKQYFEDMGWYCPARQTTADFLTSITNPSERRPREGFEARVPRTPEEFEMYWRNSTTYKRLIDDISSHEAKFGANCGATEAFKQSHARRQARYARSSSPYLIDIPTQIEICASRFYQRVWNDIPSTLTLMIGQVVFSIIIGSLFYGSAFGTEDFTLKMSALFFAILLNSLLTVTEIQNLYAQRPIVEKQASYAFYHPFTEALAGVCADIPIKVGCSLLFNIVFYFMCGFRYEAGPFFVFYLFVTMALLCMSQIFRSLAAATKAIPQALAAAGVILLATVIYTGYLLPQPSMHPWFKWISYINPLRYAFEALAVNEFHGRDFPCSDLVPLYPGLKNGSGTYFICAAKGAVAGELYVSGDDFLSVSYGYEYSHLWRNFGILCAFVIAFLALYLVLTEINSQSSSTAESLVFRHGRIPVAFEKSANDPKAANVSATQGQETGDETVMPPHHDTFMWREVCYDIQIKKEERRLLDKVSGWVEPGTLTALMGVSGAGKTTLLNVLAQRTSTGVITGDMLVNGSPLTASFQRSTGYVQQQDLHLHTATVRESLRFSALLRQPKSVPVQEKYDFVEKVISMLGMEEFAEAVVGFPGEGLNVEQRKLLTIGVELAAKPALLLFLDEPTSGLDSQSSWTIIALLRRLASSGQAILCTIHQPSAMLFQQFDRLLFLAKGGRTVYFGDIGPNSRTMLDYFEQKGARRCDDSENPAEYILEIAGAGVNGKAEQDWPTVWKESPECTEMMKILEKRCAAVGYTDKTDKQAEAEGAEDAFAMPFRVQFAAVLRRIFQQYWRSPEYIYGKLALGILSALFVGFSFYLPGTSQQGLQSSIFSVFMITAIFTALVQQIMPQFIFQRDLYEVREQPSKTYHWAAFLGANLIAEIPYQMFVAILVYASFVYPVYGIADSQRQGIMLLLIIQFFIYGSTFAHAVVAVLPDAETAGLIATMLFNMTLVFNGILVPRVALPGFWDFMYRLSPMTYLVNAIIASGVSGRAVNCSEKELSVFSVAPGYDSCGQYMEAYLEAAGTAAGKLLNPESTDQCKYCTLQTADQFLASRDIYYDQRWRNFGLLWAYIAFNAAFAFAIYYLSRVRSWKRKA</sequence>
<dbReference type="PROSITE" id="PS00211">
    <property type="entry name" value="ABC_TRANSPORTER_1"/>
    <property type="match status" value="1"/>
</dbReference>
<keyword evidence="7" id="KW-0067">ATP-binding</keyword>
<dbReference type="Proteomes" id="UP000286921">
    <property type="component" value="Unassembled WGS sequence"/>
</dbReference>
<dbReference type="Pfam" id="PF00005">
    <property type="entry name" value="ABC_tran"/>
    <property type="match status" value="2"/>
</dbReference>
<dbReference type="EMBL" id="BDHI01000002">
    <property type="protein sequence ID" value="GCB19998.1"/>
    <property type="molecule type" value="Genomic_DNA"/>
</dbReference>
<feature type="domain" description="ABC transporter" evidence="13">
    <location>
        <begin position="990"/>
        <end position="1233"/>
    </location>
</feature>
<dbReference type="Gene3D" id="3.40.50.300">
    <property type="entry name" value="P-loop containing nucleotide triphosphate hydrolases"/>
    <property type="match status" value="2"/>
</dbReference>
<evidence type="ECO:0000256" key="5">
    <source>
        <dbReference type="ARBA" id="ARBA00022692"/>
    </source>
</evidence>
<dbReference type="InterPro" id="IPR003439">
    <property type="entry name" value="ABC_transporter-like_ATP-bd"/>
</dbReference>
<evidence type="ECO:0000256" key="6">
    <source>
        <dbReference type="ARBA" id="ARBA00022741"/>
    </source>
</evidence>
<evidence type="ECO:0000256" key="11">
    <source>
        <dbReference type="SAM" id="Phobius"/>
    </source>
</evidence>
<feature type="transmembrane region" description="Helical" evidence="11">
    <location>
        <begin position="666"/>
        <end position="687"/>
    </location>
</feature>
<keyword evidence="8 11" id="KW-1133">Transmembrane helix</keyword>
<feature type="transmembrane region" description="Helical" evidence="11">
    <location>
        <begin position="1601"/>
        <end position="1619"/>
    </location>
</feature>
<dbReference type="Pfam" id="PF01061">
    <property type="entry name" value="ABC2_membrane"/>
    <property type="match status" value="2"/>
</dbReference>
<keyword evidence="4" id="KW-1003">Cell membrane</keyword>
<feature type="region of interest" description="Disordered" evidence="10">
    <location>
        <begin position="964"/>
        <end position="984"/>
    </location>
</feature>
<dbReference type="InterPro" id="IPR034003">
    <property type="entry name" value="ABCG_PDR_2"/>
</dbReference>
<dbReference type="Gene3D" id="1.20.1280.140">
    <property type="match status" value="1"/>
</dbReference>
<dbReference type="CDD" id="cd03233">
    <property type="entry name" value="ABCG_PDR_domain1"/>
    <property type="match status" value="1"/>
</dbReference>
<reference evidence="14 15" key="1">
    <citation type="submission" date="2016-09" db="EMBL/GenBank/DDBJ databases">
        <title>Aspergillus awamori IFM 58123T.</title>
        <authorList>
            <person name="Kusuya Y."/>
            <person name="Shimizu M."/>
            <person name="Takahashi H."/>
            <person name="Yaguchi T."/>
        </authorList>
    </citation>
    <scope>NUCLEOTIDE SEQUENCE [LARGE SCALE GENOMIC DNA]</scope>
    <source>
        <strain evidence="14 15">IFM 58123</strain>
    </source>
</reference>
<feature type="domain" description="ABC transporter" evidence="13">
    <location>
        <begin position="289"/>
        <end position="553"/>
    </location>
</feature>
<dbReference type="Pfam" id="PF06422">
    <property type="entry name" value="PDR_CDR"/>
    <property type="match status" value="1"/>
</dbReference>
<dbReference type="SUPFAM" id="SSF52540">
    <property type="entry name" value="P-loop containing nucleoside triphosphate hydrolases"/>
    <property type="match status" value="2"/>
</dbReference>
<dbReference type="CDD" id="cd03232">
    <property type="entry name" value="ABCG_PDR_domain2"/>
    <property type="match status" value="1"/>
</dbReference>
<dbReference type="Pfam" id="PF12296">
    <property type="entry name" value="HsbA"/>
    <property type="match status" value="1"/>
</dbReference>
<feature type="transmembrane region" description="Helical" evidence="11">
    <location>
        <begin position="802"/>
        <end position="825"/>
    </location>
</feature>
<dbReference type="InterPro" id="IPR010929">
    <property type="entry name" value="PDR_CDR_ABC"/>
</dbReference>
<dbReference type="STRING" id="105351.A0A401KKV4"/>
<feature type="transmembrane region" description="Helical" evidence="11">
    <location>
        <begin position="1330"/>
        <end position="1351"/>
    </location>
</feature>
<evidence type="ECO:0000256" key="12">
    <source>
        <dbReference type="SAM" id="SignalP"/>
    </source>
</evidence>
<feature type="transmembrane region" description="Helical" evidence="11">
    <location>
        <begin position="1446"/>
        <end position="1467"/>
    </location>
</feature>
<evidence type="ECO:0000259" key="13">
    <source>
        <dbReference type="PROSITE" id="PS50893"/>
    </source>
</evidence>
<dbReference type="FunFam" id="3.40.50.300:FF:000054">
    <property type="entry name" value="ABC multidrug transporter atrF"/>
    <property type="match status" value="1"/>
</dbReference>
<evidence type="ECO:0000256" key="9">
    <source>
        <dbReference type="ARBA" id="ARBA00023136"/>
    </source>
</evidence>
<name>A0A401KKV4_ASPAW</name>
<dbReference type="InterPro" id="IPR029481">
    <property type="entry name" value="ABC_trans_N"/>
</dbReference>
<dbReference type="PROSITE" id="PS50893">
    <property type="entry name" value="ABC_TRANSPORTER_2"/>
    <property type="match status" value="2"/>
</dbReference>
<evidence type="ECO:0000256" key="4">
    <source>
        <dbReference type="ARBA" id="ARBA00022475"/>
    </source>
</evidence>
<keyword evidence="12" id="KW-0732">Signal</keyword>
<dbReference type="GO" id="GO:0140359">
    <property type="term" value="F:ABC-type transporter activity"/>
    <property type="evidence" value="ECO:0007669"/>
    <property type="project" value="InterPro"/>
</dbReference>
<feature type="transmembrane region" description="Helical" evidence="11">
    <location>
        <begin position="740"/>
        <end position="764"/>
    </location>
</feature>
<dbReference type="Pfam" id="PF14510">
    <property type="entry name" value="ABC_trans_N"/>
    <property type="match status" value="1"/>
</dbReference>
<feature type="chain" id="PRO_5019466660" evidence="12">
    <location>
        <begin position="19"/>
        <end position="1629"/>
    </location>
</feature>
<evidence type="ECO:0000256" key="10">
    <source>
        <dbReference type="SAM" id="MobiDB-lite"/>
    </source>
</evidence>
<proteinExistence type="inferred from homology"/>
<dbReference type="Pfam" id="PF19055">
    <property type="entry name" value="ABC2_membrane_7"/>
    <property type="match status" value="1"/>
</dbReference>
<dbReference type="GO" id="GO:0016887">
    <property type="term" value="F:ATP hydrolysis activity"/>
    <property type="evidence" value="ECO:0007669"/>
    <property type="project" value="InterPro"/>
</dbReference>
<comment type="subcellular location">
    <subcellularLocation>
        <location evidence="1">Cell membrane</location>
        <topology evidence="1">Multi-pass membrane protein</topology>
    </subcellularLocation>
</comment>
<dbReference type="InterPro" id="IPR021054">
    <property type="entry name" value="Cell_wall_mannoprotein_1"/>
</dbReference>
<dbReference type="GO" id="GO:0005886">
    <property type="term" value="C:plasma membrane"/>
    <property type="evidence" value="ECO:0007669"/>
    <property type="project" value="UniProtKB-SubCell"/>
</dbReference>
<dbReference type="InterPro" id="IPR027417">
    <property type="entry name" value="P-loop_NTPase"/>
</dbReference>
<dbReference type="InterPro" id="IPR017871">
    <property type="entry name" value="ABC_transporter-like_CS"/>
</dbReference>
<organism evidence="14 15">
    <name type="scientific">Aspergillus awamori</name>
    <name type="common">Black koji mold</name>
    <dbReference type="NCBI Taxonomy" id="105351"/>
    <lineage>
        <taxon>Eukaryota</taxon>
        <taxon>Fungi</taxon>
        <taxon>Dikarya</taxon>
        <taxon>Ascomycota</taxon>
        <taxon>Pezizomycotina</taxon>
        <taxon>Eurotiomycetes</taxon>
        <taxon>Eurotiomycetidae</taxon>
        <taxon>Eurotiales</taxon>
        <taxon>Aspergillaceae</taxon>
        <taxon>Aspergillus</taxon>
    </lineage>
</organism>
<dbReference type="InterPro" id="IPR034001">
    <property type="entry name" value="ABCG_PDR_1"/>
</dbReference>
<protein>
    <submittedName>
        <fullName evidence="14">ABC transporter CDR4</fullName>
    </submittedName>
</protein>
<dbReference type="InterPro" id="IPR013525">
    <property type="entry name" value="ABC2_TM"/>
</dbReference>
<feature type="transmembrane region" description="Helical" evidence="11">
    <location>
        <begin position="1473"/>
        <end position="1497"/>
    </location>
</feature>
<feature type="transmembrane region" description="Helical" evidence="11">
    <location>
        <begin position="776"/>
        <end position="796"/>
    </location>
</feature>
<dbReference type="SMART" id="SM00382">
    <property type="entry name" value="AAA"/>
    <property type="match status" value="2"/>
</dbReference>
<accession>A0A401KKV4</accession>
<evidence type="ECO:0000256" key="3">
    <source>
        <dbReference type="ARBA" id="ARBA00022448"/>
    </source>
</evidence>
<feature type="signal peptide" evidence="12">
    <location>
        <begin position="1"/>
        <end position="18"/>
    </location>
</feature>
<keyword evidence="3" id="KW-0813">Transport</keyword>
<keyword evidence="9 11" id="KW-0472">Membrane</keyword>
<evidence type="ECO:0000256" key="7">
    <source>
        <dbReference type="ARBA" id="ARBA00022840"/>
    </source>
</evidence>
<evidence type="ECO:0000256" key="2">
    <source>
        <dbReference type="ARBA" id="ARBA00006012"/>
    </source>
</evidence>
<keyword evidence="15" id="KW-1185">Reference proteome</keyword>
<dbReference type="GO" id="GO:0005524">
    <property type="term" value="F:ATP binding"/>
    <property type="evidence" value="ECO:0007669"/>
    <property type="project" value="UniProtKB-KW"/>
</dbReference>